<dbReference type="GO" id="GO:0046873">
    <property type="term" value="F:metal ion transmembrane transporter activity"/>
    <property type="evidence" value="ECO:0007669"/>
    <property type="project" value="InterPro"/>
</dbReference>
<dbReference type="Proteomes" id="UP001295684">
    <property type="component" value="Unassembled WGS sequence"/>
</dbReference>
<dbReference type="AlphaFoldDB" id="A0AAD1XIA9"/>
<dbReference type="EMBL" id="CAMPGE010014565">
    <property type="protein sequence ID" value="CAI2373229.1"/>
    <property type="molecule type" value="Genomic_DNA"/>
</dbReference>
<comment type="subcellular location">
    <subcellularLocation>
        <location evidence="1">Endomembrane system</location>
        <topology evidence="1">Multi-pass membrane protein</topology>
    </subcellularLocation>
    <subcellularLocation>
        <location evidence="2">Golgi apparatus membrane</location>
    </subcellularLocation>
</comment>
<evidence type="ECO:0000256" key="3">
    <source>
        <dbReference type="ARBA" id="ARBA00022692"/>
    </source>
</evidence>
<reference evidence="9" key="1">
    <citation type="submission" date="2023-07" db="EMBL/GenBank/DDBJ databases">
        <authorList>
            <consortium name="AG Swart"/>
            <person name="Singh M."/>
            <person name="Singh A."/>
            <person name="Seah K."/>
            <person name="Emmerich C."/>
        </authorList>
    </citation>
    <scope>NUCLEOTIDE SEQUENCE</scope>
    <source>
        <strain evidence="9">DP1</strain>
    </source>
</reference>
<keyword evidence="4 8" id="KW-1133">Transmembrane helix</keyword>
<evidence type="ECO:0000313" key="9">
    <source>
        <dbReference type="EMBL" id="CAI2373229.1"/>
    </source>
</evidence>
<feature type="transmembrane region" description="Helical" evidence="8">
    <location>
        <begin position="84"/>
        <end position="103"/>
    </location>
</feature>
<gene>
    <name evidence="9" type="ORF">ECRASSUSDP1_LOCUS14570</name>
</gene>
<organism evidence="9 10">
    <name type="scientific">Euplotes crassus</name>
    <dbReference type="NCBI Taxonomy" id="5936"/>
    <lineage>
        <taxon>Eukaryota</taxon>
        <taxon>Sar</taxon>
        <taxon>Alveolata</taxon>
        <taxon>Ciliophora</taxon>
        <taxon>Intramacronucleata</taxon>
        <taxon>Spirotrichea</taxon>
        <taxon>Hypotrichia</taxon>
        <taxon>Euplotida</taxon>
        <taxon>Euplotidae</taxon>
        <taxon>Moneuplotes</taxon>
    </lineage>
</organism>
<keyword evidence="6 8" id="KW-0472">Membrane</keyword>
<comment type="caution">
    <text evidence="9">The sequence shown here is derived from an EMBL/GenBank/DDBJ whole genome shotgun (WGS) entry which is preliminary data.</text>
</comment>
<dbReference type="GO" id="GO:0000139">
    <property type="term" value="C:Golgi membrane"/>
    <property type="evidence" value="ECO:0007669"/>
    <property type="project" value="UniProtKB-SubCell"/>
</dbReference>
<evidence type="ECO:0008006" key="11">
    <source>
        <dbReference type="Google" id="ProtNLM"/>
    </source>
</evidence>
<protein>
    <recommendedName>
        <fullName evidence="11">Zinc/iron permease</fullName>
    </recommendedName>
</protein>
<evidence type="ECO:0000256" key="5">
    <source>
        <dbReference type="ARBA" id="ARBA00023034"/>
    </source>
</evidence>
<sequence length="348" mass="38867">MWILWLYCIGMGVFTTLFGFVPLYCANSKKNINILSLFGAGMLVGAAFIIMIPEATVTIFESYSSEVYRNGEKFQGINSEALETLGLVIGVSVTSGFLLMLFIDKLFIGEHHDDEGDQLGNEDIMLEEIDRRNQSQEIHEDQEESVSLKHGSSLSETSGYKYDTFSKDSLKNAEEMKKSVFVTFLGIVIHSITDGISFGAVNFAGNSRDGRVFQMIIFIAMECHKIPAAIGLASFMISQKIKHRELIKYLITFAFSAPIAALITCYTLCEIKSRFSNTNGIMKMVGICLFVSAGSFIYVALMHIVPEVFSRVNKHSKNKNNRHKIRNINQIILMAIGCCTPFVVHLLE</sequence>
<dbReference type="InterPro" id="IPR045891">
    <property type="entry name" value="ZIP9"/>
</dbReference>
<feature type="transmembrane region" description="Helical" evidence="8">
    <location>
        <begin position="327"/>
        <end position="347"/>
    </location>
</feature>
<name>A0AAD1XIA9_EUPCR</name>
<feature type="transmembrane region" description="Helical" evidence="8">
    <location>
        <begin position="281"/>
        <end position="306"/>
    </location>
</feature>
<dbReference type="InterPro" id="IPR003689">
    <property type="entry name" value="ZIP"/>
</dbReference>
<keyword evidence="10" id="KW-1185">Reference proteome</keyword>
<evidence type="ECO:0000256" key="6">
    <source>
        <dbReference type="ARBA" id="ARBA00023136"/>
    </source>
</evidence>
<evidence type="ECO:0000313" key="10">
    <source>
        <dbReference type="Proteomes" id="UP001295684"/>
    </source>
</evidence>
<feature type="transmembrane region" description="Helical" evidence="8">
    <location>
        <begin position="32"/>
        <end position="52"/>
    </location>
</feature>
<keyword evidence="5" id="KW-0333">Golgi apparatus</keyword>
<feature type="transmembrane region" description="Helical" evidence="8">
    <location>
        <begin position="6"/>
        <end position="25"/>
    </location>
</feature>
<keyword evidence="3 8" id="KW-0812">Transmembrane</keyword>
<dbReference type="Pfam" id="PF02535">
    <property type="entry name" value="Zip"/>
    <property type="match status" value="1"/>
</dbReference>
<dbReference type="GO" id="GO:0006829">
    <property type="term" value="P:zinc ion transport"/>
    <property type="evidence" value="ECO:0007669"/>
    <property type="project" value="InterPro"/>
</dbReference>
<evidence type="ECO:0000256" key="4">
    <source>
        <dbReference type="ARBA" id="ARBA00022989"/>
    </source>
</evidence>
<evidence type="ECO:0000256" key="2">
    <source>
        <dbReference type="ARBA" id="ARBA00004394"/>
    </source>
</evidence>
<dbReference type="PANTHER" id="PTHR16133">
    <property type="entry name" value="SOLUTE CARRIER FAMILY 39 ZINC TRANSPORTER , MEMBER 9-RELATED"/>
    <property type="match status" value="1"/>
</dbReference>
<accession>A0AAD1XIA9</accession>
<evidence type="ECO:0000256" key="1">
    <source>
        <dbReference type="ARBA" id="ARBA00004127"/>
    </source>
</evidence>
<evidence type="ECO:0000256" key="7">
    <source>
        <dbReference type="SAM" id="MobiDB-lite"/>
    </source>
</evidence>
<evidence type="ECO:0000256" key="8">
    <source>
        <dbReference type="SAM" id="Phobius"/>
    </source>
</evidence>
<dbReference type="PANTHER" id="PTHR16133:SF0">
    <property type="entry name" value="ZINC_IRON REGULATED TRANSPORTER-RELATED PROTEIN 102B, ISOFORM E"/>
    <property type="match status" value="1"/>
</dbReference>
<feature type="region of interest" description="Disordered" evidence="7">
    <location>
        <begin position="134"/>
        <end position="155"/>
    </location>
</feature>
<feature type="transmembrane region" description="Helical" evidence="8">
    <location>
        <begin position="180"/>
        <end position="200"/>
    </location>
</feature>
<proteinExistence type="predicted"/>
<feature type="transmembrane region" description="Helical" evidence="8">
    <location>
        <begin position="212"/>
        <end position="237"/>
    </location>
</feature>
<feature type="transmembrane region" description="Helical" evidence="8">
    <location>
        <begin position="249"/>
        <end position="269"/>
    </location>
</feature>